<dbReference type="SUPFAM" id="SSF159501">
    <property type="entry name" value="EreA/ChaN-like"/>
    <property type="match status" value="1"/>
</dbReference>
<dbReference type="InterPro" id="IPR052036">
    <property type="entry name" value="Hydrolase/PRTase-associated"/>
</dbReference>
<name>A0A9X3SGA7_9ACTN</name>
<gene>
    <name evidence="1" type="ORF">LG943_06305</name>
</gene>
<dbReference type="Pfam" id="PF05139">
    <property type="entry name" value="Erythro_esteras"/>
    <property type="match status" value="1"/>
</dbReference>
<dbReference type="Gene3D" id="3.30.1870.10">
    <property type="entry name" value="EreA-like, domain 2"/>
    <property type="match status" value="1"/>
</dbReference>
<organism evidence="1 2">
    <name type="scientific">Streptomonospora mangrovi</name>
    <dbReference type="NCBI Taxonomy" id="2883123"/>
    <lineage>
        <taxon>Bacteria</taxon>
        <taxon>Bacillati</taxon>
        <taxon>Actinomycetota</taxon>
        <taxon>Actinomycetes</taxon>
        <taxon>Streptosporangiales</taxon>
        <taxon>Nocardiopsidaceae</taxon>
        <taxon>Streptomonospora</taxon>
    </lineage>
</organism>
<dbReference type="GO" id="GO:0046677">
    <property type="term" value="P:response to antibiotic"/>
    <property type="evidence" value="ECO:0007669"/>
    <property type="project" value="InterPro"/>
</dbReference>
<dbReference type="Proteomes" id="UP001140076">
    <property type="component" value="Unassembled WGS sequence"/>
</dbReference>
<keyword evidence="2" id="KW-1185">Reference proteome</keyword>
<dbReference type="InterPro" id="IPR007815">
    <property type="entry name" value="Emycin_Estase"/>
</dbReference>
<comment type="caution">
    <text evidence="1">The sequence shown here is derived from an EMBL/GenBank/DDBJ whole genome shotgun (WGS) entry which is preliminary data.</text>
</comment>
<protein>
    <submittedName>
        <fullName evidence="1">Erythromycin esterase family protein</fullName>
    </submittedName>
</protein>
<dbReference type="CDD" id="cd14728">
    <property type="entry name" value="Ere-like"/>
    <property type="match status" value="1"/>
</dbReference>
<dbReference type="PANTHER" id="PTHR31299:SF0">
    <property type="entry name" value="ESTERASE, PUTATIVE (AFU_ORTHOLOGUE AFUA_1G05850)-RELATED"/>
    <property type="match status" value="1"/>
</dbReference>
<dbReference type="PANTHER" id="PTHR31299">
    <property type="entry name" value="ESTERASE, PUTATIVE (AFU_ORTHOLOGUE AFUA_1G05850)-RELATED"/>
    <property type="match status" value="1"/>
</dbReference>
<evidence type="ECO:0000313" key="2">
    <source>
        <dbReference type="Proteomes" id="UP001140076"/>
    </source>
</evidence>
<sequence length="387" mass="41929">MTQDIHHVVPGSCELLGLGEPTHGEPAFALVRNHLFARLAEKGFRSIALETDRVAALAVDDYVQGGAGTLESVLNEGFSHGVGGLGGPEGNGPLVAWMREYNAGRPPEERLAFHGFDISTEMMSAPSPRTYLEFARDYLGLDTDIAGAAGADERWSRVEAVMDPEESMGATAEAARLRVIADDLLTTLHARAPELIPATSRAAWQRARTHLTAGIGLLRYHERCAERIDPQARYTRMLVTRDVLMADNLADIRAVEAGRGPTLVFAHNTHLQRNASRWRTEEVDFTWFSAGAVAERLAEEGRYTFIAGSLGRSAAKGLKEPAADTYEGGLQTRVAAWDLVPADTVRPARTRTDHTPEQGYFPLEQPTVDAADAVLHIADGTAAAEAV</sequence>
<proteinExistence type="predicted"/>
<dbReference type="AlphaFoldDB" id="A0A9X3SGA7"/>
<accession>A0A9X3SGA7</accession>
<dbReference type="EMBL" id="JAJAQC010000007">
    <property type="protein sequence ID" value="MDA0563939.1"/>
    <property type="molecule type" value="Genomic_DNA"/>
</dbReference>
<reference evidence="1" key="1">
    <citation type="submission" date="2021-10" db="EMBL/GenBank/DDBJ databases">
        <title>Streptomonospora sp. nov., isolated from mangrove soil.</title>
        <authorList>
            <person name="Chen X."/>
            <person name="Ge X."/>
            <person name="Liu W."/>
        </authorList>
    </citation>
    <scope>NUCLEOTIDE SEQUENCE</scope>
    <source>
        <strain evidence="1">S1-112</strain>
    </source>
</reference>
<evidence type="ECO:0000313" key="1">
    <source>
        <dbReference type="EMBL" id="MDA0563939.1"/>
    </source>
</evidence>
<dbReference type="RefSeq" id="WP_270071224.1">
    <property type="nucleotide sequence ID" value="NZ_JAJAQC010000007.1"/>
</dbReference>